<evidence type="ECO:0000256" key="6">
    <source>
        <dbReference type="ARBA" id="ARBA00022940"/>
    </source>
</evidence>
<dbReference type="OrthoDB" id="9835818at2759"/>
<organism evidence="11 12">
    <name type="scientific">Rousettus aegyptiacus</name>
    <name type="common">Egyptian fruit bat</name>
    <name type="synonym">Pteropus aegyptiacus</name>
    <dbReference type="NCBI Taxonomy" id="9407"/>
    <lineage>
        <taxon>Eukaryota</taxon>
        <taxon>Metazoa</taxon>
        <taxon>Chordata</taxon>
        <taxon>Craniata</taxon>
        <taxon>Vertebrata</taxon>
        <taxon>Euteleostomi</taxon>
        <taxon>Mammalia</taxon>
        <taxon>Eutheria</taxon>
        <taxon>Laurasiatheria</taxon>
        <taxon>Chiroptera</taxon>
        <taxon>Yinpterochiroptera</taxon>
        <taxon>Pteropodoidea</taxon>
        <taxon>Pteropodidae</taxon>
        <taxon>Rousettinae</taxon>
        <taxon>Rousettus</taxon>
    </lineage>
</organism>
<comment type="similarity">
    <text evidence="2 9">Belongs to the beta-defensin family.</text>
</comment>
<evidence type="ECO:0000256" key="8">
    <source>
        <dbReference type="ARBA" id="ARBA00023157"/>
    </source>
</evidence>
<keyword evidence="4 9" id="KW-0929">Antimicrobial</keyword>
<evidence type="ECO:0000256" key="7">
    <source>
        <dbReference type="ARBA" id="ARBA00023022"/>
    </source>
</evidence>
<accession>A0A7J8DG80</accession>
<dbReference type="Pfam" id="PF13841">
    <property type="entry name" value="Defensin_beta_2"/>
    <property type="match status" value="1"/>
</dbReference>
<sequence length="130" mass="15066">MNLLMPTFIICGLLILVTKAGWETQRCWKNEVGYCRRQCLYTERYRILCMNKLNCCTPIKFDEHTRRPLLPPFPVEDFTVDSITQDEFSGSHVTRLNDQITIGTDEEEQVIAETTTPMMKSTTSSVEHPF</sequence>
<dbReference type="Proteomes" id="UP000593571">
    <property type="component" value="Unassembled WGS sequence"/>
</dbReference>
<dbReference type="AlphaFoldDB" id="A0A7J8DG80"/>
<proteinExistence type="inferred from homology"/>
<protein>
    <recommendedName>
        <fullName evidence="9">Beta-defensin</fullName>
    </recommendedName>
</protein>
<evidence type="ECO:0000313" key="11">
    <source>
        <dbReference type="EMBL" id="KAF6422113.1"/>
    </source>
</evidence>
<comment type="subcellular location">
    <subcellularLocation>
        <location evidence="1 9">Secreted</location>
    </subcellularLocation>
</comment>
<dbReference type="GO" id="GO:0005576">
    <property type="term" value="C:extracellular region"/>
    <property type="evidence" value="ECO:0007669"/>
    <property type="project" value="UniProtKB-SubCell"/>
</dbReference>
<keyword evidence="5 9" id="KW-0732">Signal</keyword>
<evidence type="ECO:0000256" key="3">
    <source>
        <dbReference type="ARBA" id="ARBA00022525"/>
    </source>
</evidence>
<dbReference type="GO" id="GO:0045087">
    <property type="term" value="P:innate immune response"/>
    <property type="evidence" value="ECO:0007669"/>
    <property type="project" value="InterPro"/>
</dbReference>
<dbReference type="PANTHER" id="PTHR15001">
    <property type="entry name" value="BETA-DEFENSIN 123-RELATED"/>
    <property type="match status" value="1"/>
</dbReference>
<evidence type="ECO:0000313" key="12">
    <source>
        <dbReference type="Proteomes" id="UP000593571"/>
    </source>
</evidence>
<keyword evidence="7 9" id="KW-0044">Antibiotic</keyword>
<keyword evidence="12" id="KW-1185">Reference proteome</keyword>
<keyword evidence="8" id="KW-1015">Disulfide bond</keyword>
<gene>
    <name evidence="11" type="ORF">HJG63_003788</name>
</gene>
<dbReference type="PANTHER" id="PTHR15001:SF12">
    <property type="entry name" value="BETA-DEFENSIN 125"/>
    <property type="match status" value="1"/>
</dbReference>
<dbReference type="InterPro" id="IPR050544">
    <property type="entry name" value="Beta-defensin"/>
</dbReference>
<dbReference type="GO" id="GO:0042742">
    <property type="term" value="P:defense response to bacterium"/>
    <property type="evidence" value="ECO:0007669"/>
    <property type="project" value="UniProtKB-UniRule"/>
</dbReference>
<dbReference type="KEGG" id="ray:107512894"/>
<keyword evidence="6 9" id="KW-0211">Defensin</keyword>
<evidence type="ECO:0000256" key="4">
    <source>
        <dbReference type="ARBA" id="ARBA00022529"/>
    </source>
</evidence>
<dbReference type="EMBL" id="JACASE010000012">
    <property type="protein sequence ID" value="KAF6422113.1"/>
    <property type="molecule type" value="Genomic_DNA"/>
</dbReference>
<feature type="chain" id="PRO_5029945547" description="Beta-defensin" evidence="9">
    <location>
        <begin position="21"/>
        <end position="130"/>
    </location>
</feature>
<dbReference type="InterPro" id="IPR025933">
    <property type="entry name" value="Beta_defensin_dom"/>
</dbReference>
<evidence type="ECO:0000256" key="9">
    <source>
        <dbReference type="RuleBase" id="RU231113"/>
    </source>
</evidence>
<comment type="caution">
    <text evidence="11">The sequence shown here is derived from an EMBL/GenBank/DDBJ whole genome shotgun (WGS) entry which is preliminary data.</text>
</comment>
<reference evidence="11 12" key="1">
    <citation type="journal article" date="2020" name="Nature">
        <title>Six reference-quality genomes reveal evolution of bat adaptations.</title>
        <authorList>
            <person name="Jebb D."/>
            <person name="Huang Z."/>
            <person name="Pippel M."/>
            <person name="Hughes G.M."/>
            <person name="Lavrichenko K."/>
            <person name="Devanna P."/>
            <person name="Winkler S."/>
            <person name="Jermiin L.S."/>
            <person name="Skirmuntt E.C."/>
            <person name="Katzourakis A."/>
            <person name="Burkitt-Gray L."/>
            <person name="Ray D.A."/>
            <person name="Sullivan K.A.M."/>
            <person name="Roscito J.G."/>
            <person name="Kirilenko B.M."/>
            <person name="Davalos L.M."/>
            <person name="Corthals A.P."/>
            <person name="Power M.L."/>
            <person name="Jones G."/>
            <person name="Ransome R.D."/>
            <person name="Dechmann D.K.N."/>
            <person name="Locatelli A.G."/>
            <person name="Puechmaille S.J."/>
            <person name="Fedrigo O."/>
            <person name="Jarvis E.D."/>
            <person name="Hiller M."/>
            <person name="Vernes S.C."/>
            <person name="Myers E.W."/>
            <person name="Teeling E.C."/>
        </authorList>
    </citation>
    <scope>NUCLEOTIDE SEQUENCE [LARGE SCALE GENOMIC DNA]</scope>
    <source>
        <strain evidence="11">MRouAeg1</strain>
        <tissue evidence="11">Muscle</tissue>
    </source>
</reference>
<evidence type="ECO:0000256" key="2">
    <source>
        <dbReference type="ARBA" id="ARBA00007371"/>
    </source>
</evidence>
<evidence type="ECO:0000259" key="10">
    <source>
        <dbReference type="Pfam" id="PF13841"/>
    </source>
</evidence>
<feature type="signal peptide" evidence="9">
    <location>
        <begin position="1"/>
        <end position="20"/>
    </location>
</feature>
<name>A0A7J8DG80_ROUAE</name>
<evidence type="ECO:0000256" key="1">
    <source>
        <dbReference type="ARBA" id="ARBA00004613"/>
    </source>
</evidence>
<evidence type="ECO:0000256" key="5">
    <source>
        <dbReference type="ARBA" id="ARBA00022729"/>
    </source>
</evidence>
<comment type="function">
    <text evidence="9">Has antibacterial activity.</text>
</comment>
<keyword evidence="3 9" id="KW-0964">Secreted</keyword>
<feature type="domain" description="Beta-defensin" evidence="10">
    <location>
        <begin position="26"/>
        <end position="56"/>
    </location>
</feature>